<name>A0A812SQY4_SYMPI</name>
<feature type="domain" description="EF-hand" evidence="2">
    <location>
        <begin position="47"/>
        <end position="82"/>
    </location>
</feature>
<keyword evidence="1" id="KW-0106">Calcium</keyword>
<dbReference type="InterPro" id="IPR018247">
    <property type="entry name" value="EF_Hand_1_Ca_BS"/>
</dbReference>
<comment type="caution">
    <text evidence="3">The sequence shown here is derived from an EMBL/GenBank/DDBJ whole genome shotgun (WGS) entry which is preliminary data.</text>
</comment>
<dbReference type="PROSITE" id="PS50222">
    <property type="entry name" value="EF_HAND_2"/>
    <property type="match status" value="2"/>
</dbReference>
<dbReference type="SMART" id="SM00054">
    <property type="entry name" value="EFh"/>
    <property type="match status" value="3"/>
</dbReference>
<evidence type="ECO:0000313" key="4">
    <source>
        <dbReference type="Proteomes" id="UP000649617"/>
    </source>
</evidence>
<dbReference type="PANTHER" id="PTHR36960">
    <property type="entry name" value="SI:DKEY-32E6.3"/>
    <property type="match status" value="1"/>
</dbReference>
<protein>
    <submittedName>
        <fullName evidence="3">Calm protein</fullName>
    </submittedName>
</protein>
<dbReference type="Pfam" id="PF13202">
    <property type="entry name" value="EF-hand_5"/>
    <property type="match status" value="1"/>
</dbReference>
<dbReference type="Gene3D" id="1.10.238.10">
    <property type="entry name" value="EF-hand"/>
    <property type="match status" value="1"/>
</dbReference>
<accession>A0A812SQY4</accession>
<dbReference type="GO" id="GO:0005509">
    <property type="term" value="F:calcium ion binding"/>
    <property type="evidence" value="ECO:0007669"/>
    <property type="project" value="InterPro"/>
</dbReference>
<dbReference type="AlphaFoldDB" id="A0A812SQY4"/>
<evidence type="ECO:0000259" key="2">
    <source>
        <dbReference type="PROSITE" id="PS50222"/>
    </source>
</evidence>
<dbReference type="InterPro" id="IPR002048">
    <property type="entry name" value="EF_hand_dom"/>
</dbReference>
<dbReference type="OrthoDB" id="417678at2759"/>
<organism evidence="3 4">
    <name type="scientific">Symbiodinium pilosum</name>
    <name type="common">Dinoflagellate</name>
    <dbReference type="NCBI Taxonomy" id="2952"/>
    <lineage>
        <taxon>Eukaryota</taxon>
        <taxon>Sar</taxon>
        <taxon>Alveolata</taxon>
        <taxon>Dinophyceae</taxon>
        <taxon>Suessiales</taxon>
        <taxon>Symbiodiniaceae</taxon>
        <taxon>Symbiodinium</taxon>
    </lineage>
</organism>
<feature type="domain" description="EF-hand" evidence="2">
    <location>
        <begin position="9"/>
        <end position="44"/>
    </location>
</feature>
<dbReference type="CDD" id="cd00051">
    <property type="entry name" value="EFh"/>
    <property type="match status" value="1"/>
</dbReference>
<sequence>MSLPGRNTQIEDVVAHIFQEIDHNGDSEICWNDFQKWLLRWNIPHDDSEDAARSLFTFLDRDGSGQIDAQEMMDALMLLSEFESKLDGSLSVTHAEAGQIIRDLDPDGEGGIDYHTFLEVLHAARNTKPDSGQQPHLVLNFDVNNTVVMLDSATGADSKGLISMVLSNSAWGTIDYDEVDRPIRWTLKASELSPSRPEMGLHTYSEFVVLQHPFPDRDAVKDKAELRALNEKVKANRRQALWSFTNPGMPGEAFQKDLAGMQAQLLLPEEVRGTQASKDAGLDGESVQLLPSFLHLLRELKRKGRSFTLIFRTFGKDLPQLRKELEALCEGWHPLFQKEDLVVLDGSDGKPDYRMRFDSADGCGTFYRNPLEGDLIALAMGTVDQPSKLEQGLQFWQDKEGVQIFEGVNQVFKHYMQLSSKCCTVALRDFYPGWAAANSTSAGGKPFFLGRLDPAEHCMFFDDHISPLDPKIVDPIDAHLWPRRFSSGQVYGVHLVQAQPLLSIRDRNYFVKCIEDCEAARAAKLERWHKLKKMVGDLDGVRKVLAGFIYTSVPSQKVVFRPWSSSRDVDRAQRVPTFEDAL</sequence>
<dbReference type="InterPro" id="IPR011992">
    <property type="entry name" value="EF-hand-dom_pair"/>
</dbReference>
<dbReference type="Proteomes" id="UP000649617">
    <property type="component" value="Unassembled WGS sequence"/>
</dbReference>
<gene>
    <name evidence="3" type="primary">calm</name>
    <name evidence="3" type="ORF">SPIL2461_LOCUS12870</name>
</gene>
<evidence type="ECO:0000256" key="1">
    <source>
        <dbReference type="ARBA" id="ARBA00022837"/>
    </source>
</evidence>
<evidence type="ECO:0000313" key="3">
    <source>
        <dbReference type="EMBL" id="CAE7498359.1"/>
    </source>
</evidence>
<dbReference type="PANTHER" id="PTHR36960:SF1">
    <property type="entry name" value="SI:DKEY-32E6.3"/>
    <property type="match status" value="1"/>
</dbReference>
<reference evidence="3" key="1">
    <citation type="submission" date="2021-02" db="EMBL/GenBank/DDBJ databases">
        <authorList>
            <person name="Dougan E. K."/>
            <person name="Rhodes N."/>
            <person name="Thang M."/>
            <person name="Chan C."/>
        </authorList>
    </citation>
    <scope>NUCLEOTIDE SEQUENCE</scope>
</reference>
<keyword evidence="4" id="KW-1185">Reference proteome</keyword>
<dbReference type="PROSITE" id="PS00018">
    <property type="entry name" value="EF_HAND_1"/>
    <property type="match status" value="1"/>
</dbReference>
<proteinExistence type="predicted"/>
<dbReference type="SUPFAM" id="SSF47473">
    <property type="entry name" value="EF-hand"/>
    <property type="match status" value="1"/>
</dbReference>
<dbReference type="EMBL" id="CAJNIZ010027213">
    <property type="protein sequence ID" value="CAE7498359.1"/>
    <property type="molecule type" value="Genomic_DNA"/>
</dbReference>